<comment type="caution">
    <text evidence="1">The sequence shown here is derived from an EMBL/GenBank/DDBJ whole genome shotgun (WGS) entry which is preliminary data.</text>
</comment>
<reference evidence="1 2" key="1">
    <citation type="journal article" date="2019" name="Sci. Rep.">
        <title>Orb-weaving spider Araneus ventricosus genome elucidates the spidroin gene catalogue.</title>
        <authorList>
            <person name="Kono N."/>
            <person name="Nakamura H."/>
            <person name="Ohtoshi R."/>
            <person name="Moran D.A.P."/>
            <person name="Shinohara A."/>
            <person name="Yoshida Y."/>
            <person name="Fujiwara M."/>
            <person name="Mori M."/>
            <person name="Tomita M."/>
            <person name="Arakawa K."/>
        </authorList>
    </citation>
    <scope>NUCLEOTIDE SEQUENCE [LARGE SCALE GENOMIC DNA]</scope>
</reference>
<sequence length="104" mass="12074">MCRKDNACARQSRQWQVLVLTGQLHVIVRQYRPRENPTLLTFDSRHSQQTFKPSLAGYFKLNIHLLGITFKGRLRLNALFLLKPVVRDEVPNSDTDPINQMQGK</sequence>
<accession>A0A4Y2AVE0</accession>
<dbReference type="AlphaFoldDB" id="A0A4Y2AVE0"/>
<evidence type="ECO:0000313" key="2">
    <source>
        <dbReference type="Proteomes" id="UP000499080"/>
    </source>
</evidence>
<name>A0A4Y2AVE0_ARAVE</name>
<dbReference type="EMBL" id="BGPR01000030">
    <property type="protein sequence ID" value="GBL82864.1"/>
    <property type="molecule type" value="Genomic_DNA"/>
</dbReference>
<keyword evidence="2" id="KW-1185">Reference proteome</keyword>
<dbReference type="Proteomes" id="UP000499080">
    <property type="component" value="Unassembled WGS sequence"/>
</dbReference>
<proteinExistence type="predicted"/>
<protein>
    <submittedName>
        <fullName evidence="1">Uncharacterized protein</fullName>
    </submittedName>
</protein>
<evidence type="ECO:0000313" key="1">
    <source>
        <dbReference type="EMBL" id="GBL82864.1"/>
    </source>
</evidence>
<organism evidence="1 2">
    <name type="scientific">Araneus ventricosus</name>
    <name type="common">Orbweaver spider</name>
    <name type="synonym">Epeira ventricosa</name>
    <dbReference type="NCBI Taxonomy" id="182803"/>
    <lineage>
        <taxon>Eukaryota</taxon>
        <taxon>Metazoa</taxon>
        <taxon>Ecdysozoa</taxon>
        <taxon>Arthropoda</taxon>
        <taxon>Chelicerata</taxon>
        <taxon>Arachnida</taxon>
        <taxon>Araneae</taxon>
        <taxon>Araneomorphae</taxon>
        <taxon>Entelegynae</taxon>
        <taxon>Araneoidea</taxon>
        <taxon>Araneidae</taxon>
        <taxon>Araneus</taxon>
    </lineage>
</organism>
<gene>
    <name evidence="1" type="ORF">AVEN_106382_1</name>
</gene>